<dbReference type="Gene3D" id="3.40.50.1980">
    <property type="entry name" value="Nitrogenase molybdenum iron protein domain"/>
    <property type="match status" value="2"/>
</dbReference>
<evidence type="ECO:0000259" key="2">
    <source>
        <dbReference type="PROSITE" id="PS50983"/>
    </source>
</evidence>
<reference evidence="3 4" key="1">
    <citation type="submission" date="2016-10" db="EMBL/GenBank/DDBJ databases">
        <authorList>
            <person name="Varghese N."/>
            <person name="Submissions S."/>
        </authorList>
    </citation>
    <scope>NUCLEOTIDE SEQUENCE [LARGE SCALE GENOMIC DNA]</scope>
    <source>
        <strain evidence="3 4">DSM 25353</strain>
    </source>
</reference>
<proteinExistence type="predicted"/>
<accession>A0A8X8LCK4</accession>
<dbReference type="PROSITE" id="PS50983">
    <property type="entry name" value="FE_B12_PBP"/>
    <property type="match status" value="1"/>
</dbReference>
<dbReference type="Proteomes" id="UP000198711">
    <property type="component" value="Unassembled WGS sequence"/>
</dbReference>
<dbReference type="RefSeq" id="WP_092721343.1">
    <property type="nucleotide sequence ID" value="NZ_FNNO01000001.1"/>
</dbReference>
<dbReference type="Pfam" id="PF01497">
    <property type="entry name" value="Peripla_BP_2"/>
    <property type="match status" value="1"/>
</dbReference>
<dbReference type="InterPro" id="IPR054828">
    <property type="entry name" value="Vit_B12_bind_prot"/>
</dbReference>
<comment type="caution">
    <text evidence="3">The sequence shown here is derived from an EMBL/GenBank/DDBJ whole genome shotgun (WGS) entry which is preliminary data.</text>
</comment>
<evidence type="ECO:0000313" key="4">
    <source>
        <dbReference type="Proteomes" id="UP000198711"/>
    </source>
</evidence>
<dbReference type="InterPro" id="IPR050902">
    <property type="entry name" value="ABC_Transporter_SBP"/>
</dbReference>
<dbReference type="PANTHER" id="PTHR30535:SF35">
    <property type="entry name" value="PERIPLASMIC BINDING PROTEIN"/>
    <property type="match status" value="1"/>
</dbReference>
<organism evidence="3 4">
    <name type="scientific">Hydrobacter penzbergensis</name>
    <dbReference type="NCBI Taxonomy" id="1235997"/>
    <lineage>
        <taxon>Bacteria</taxon>
        <taxon>Pseudomonadati</taxon>
        <taxon>Bacteroidota</taxon>
        <taxon>Chitinophagia</taxon>
        <taxon>Chitinophagales</taxon>
        <taxon>Chitinophagaceae</taxon>
        <taxon>Hydrobacter</taxon>
    </lineage>
</organism>
<dbReference type="InterPro" id="IPR002491">
    <property type="entry name" value="ABC_transptr_periplasmic_BD"/>
</dbReference>
<keyword evidence="4" id="KW-1185">Reference proteome</keyword>
<dbReference type="AlphaFoldDB" id="A0A8X8LCK4"/>
<evidence type="ECO:0000313" key="3">
    <source>
        <dbReference type="EMBL" id="SDW06906.1"/>
    </source>
</evidence>
<gene>
    <name evidence="3" type="ORF">SAMN05444410_101162</name>
</gene>
<dbReference type="EMBL" id="FNNO01000001">
    <property type="protein sequence ID" value="SDW06906.1"/>
    <property type="molecule type" value="Genomic_DNA"/>
</dbReference>
<dbReference type="SUPFAM" id="SSF53807">
    <property type="entry name" value="Helical backbone' metal receptor"/>
    <property type="match status" value="1"/>
</dbReference>
<sequence length="266" mass="30105">MISFCDQIGRSIELKELPRRIISLVPSQTELLFNLGLDEEVVGITKFCVHPQQWFKSKTRIGGTKSVKPSLIKELRPDLIIANKEENTKEQVDALRDLAPVYTSDISTLNDALIMIRQIGIITGKEPAAEKIIHTIREGFADLSPTSGHQKTRTAYLIWRNPYMSVGGDTFIHDMLTRCGFQNVFAGQTRYPETSIEELASKNTTLILLSSEPYPFREQHIAEIRQSLPQVSIELVDGEMFSWYGSRLQQAPAYFTSLLQKLAHHS</sequence>
<dbReference type="NCBIfam" id="NF038402">
    <property type="entry name" value="TroA_like"/>
    <property type="match status" value="1"/>
</dbReference>
<name>A0A8X8LCK4_9BACT</name>
<protein>
    <submittedName>
        <fullName evidence="3">ABC-type Fe3+-hydroxamate transport system, substrate-binding protein</fullName>
    </submittedName>
</protein>
<keyword evidence="1" id="KW-0732">Signal</keyword>
<feature type="domain" description="Fe/B12 periplasmic-binding" evidence="2">
    <location>
        <begin position="20"/>
        <end position="266"/>
    </location>
</feature>
<dbReference type="PANTHER" id="PTHR30535">
    <property type="entry name" value="VITAMIN B12-BINDING PROTEIN"/>
    <property type="match status" value="1"/>
</dbReference>
<evidence type="ECO:0000256" key="1">
    <source>
        <dbReference type="ARBA" id="ARBA00022729"/>
    </source>
</evidence>